<gene>
    <name evidence="1" type="ORF">JMJ77_014891</name>
</gene>
<accession>A0A9P7R2I0</accession>
<dbReference type="Proteomes" id="UP000699042">
    <property type="component" value="Unassembled WGS sequence"/>
</dbReference>
<proteinExistence type="predicted"/>
<comment type="caution">
    <text evidence="1">The sequence shown here is derived from an EMBL/GenBank/DDBJ whole genome shotgun (WGS) entry which is preliminary data.</text>
</comment>
<name>A0A9P7R2I0_9PEZI</name>
<sequence>ISPIKQGNFCLASLTFHPASCTSVNEHSPYFLLIVGTSLACTSISTNLGHVKAMYSTREDIKAAVDAYRAHIAERNRRALEVYVQLATQAELDPEDWGDEAEDMRVDCFGSVLSRNDARTLISSPEDMLTKFDELAPLCDLDGCGGSIPNSHDRELYFSRLESALKTKCLEEVRDSITAPPELRILAEYVGALTGPGMGETKWTYQAVFWTGASSQTEFLIDATVKRPQDLSVDGCWDVAVGWESGAGVESFFYIVYCRKTRADGEVEPWAWRYMAYGPDDDKSFDTIPELLEWYCQYREREVPDIDDLSVDDVLEGNMY</sequence>
<dbReference type="EMBL" id="JAESDN010000008">
    <property type="protein sequence ID" value="KAG7046666.1"/>
    <property type="molecule type" value="Genomic_DNA"/>
</dbReference>
<evidence type="ECO:0000313" key="2">
    <source>
        <dbReference type="Proteomes" id="UP000699042"/>
    </source>
</evidence>
<evidence type="ECO:0000313" key="1">
    <source>
        <dbReference type="EMBL" id="KAG7046666.1"/>
    </source>
</evidence>
<protein>
    <submittedName>
        <fullName evidence="1">FAD binding domain-containing protein</fullName>
    </submittedName>
</protein>
<feature type="non-terminal residue" evidence="1">
    <location>
        <position position="1"/>
    </location>
</feature>
<organism evidence="1 2">
    <name type="scientific">Colletotrichum scovillei</name>
    <dbReference type="NCBI Taxonomy" id="1209932"/>
    <lineage>
        <taxon>Eukaryota</taxon>
        <taxon>Fungi</taxon>
        <taxon>Dikarya</taxon>
        <taxon>Ascomycota</taxon>
        <taxon>Pezizomycotina</taxon>
        <taxon>Sordariomycetes</taxon>
        <taxon>Hypocreomycetidae</taxon>
        <taxon>Glomerellales</taxon>
        <taxon>Glomerellaceae</taxon>
        <taxon>Colletotrichum</taxon>
        <taxon>Colletotrichum acutatum species complex</taxon>
    </lineage>
</organism>
<reference evidence="1" key="1">
    <citation type="submission" date="2021-05" db="EMBL/GenBank/DDBJ databases">
        <title>Comparative genomics of three Colletotrichum scovillei strains and genetic complementation revealed genes involved fungal growth and virulence on chili pepper.</title>
        <authorList>
            <person name="Hsieh D.-K."/>
            <person name="Chuang S.-C."/>
            <person name="Chen C.-Y."/>
            <person name="Chao Y.-T."/>
            <person name="Lu M.-Y.J."/>
            <person name="Lee M.-H."/>
            <person name="Shih M.-C."/>
        </authorList>
    </citation>
    <scope>NUCLEOTIDE SEQUENCE</scope>
    <source>
        <strain evidence="1">Coll-153</strain>
    </source>
</reference>
<dbReference type="AlphaFoldDB" id="A0A9P7R2I0"/>
<keyword evidence="2" id="KW-1185">Reference proteome</keyword>